<proteinExistence type="inferred from homology"/>
<evidence type="ECO:0000256" key="5">
    <source>
        <dbReference type="ARBA" id="ARBA00022598"/>
    </source>
</evidence>
<dbReference type="InterPro" id="IPR050061">
    <property type="entry name" value="MurCDEF_pg_biosynth"/>
</dbReference>
<comment type="similarity">
    <text evidence="14">Belongs to the MurCDEF family.</text>
</comment>
<evidence type="ECO:0000256" key="6">
    <source>
        <dbReference type="ARBA" id="ARBA00022618"/>
    </source>
</evidence>
<evidence type="ECO:0000256" key="4">
    <source>
        <dbReference type="ARBA" id="ARBA00022490"/>
    </source>
</evidence>
<evidence type="ECO:0000256" key="14">
    <source>
        <dbReference type="HAMAP-Rule" id="MF_00046"/>
    </source>
</evidence>
<dbReference type="InterPro" id="IPR004101">
    <property type="entry name" value="Mur_ligase_C"/>
</dbReference>
<dbReference type="SUPFAM" id="SSF53244">
    <property type="entry name" value="MurD-like peptide ligases, peptide-binding domain"/>
    <property type="match status" value="1"/>
</dbReference>
<dbReference type="GO" id="GO:0051301">
    <property type="term" value="P:cell division"/>
    <property type="evidence" value="ECO:0007669"/>
    <property type="project" value="UniProtKB-KW"/>
</dbReference>
<keyword evidence="7 14" id="KW-0547">Nucleotide-binding</keyword>
<dbReference type="EC" id="6.3.2.8" evidence="3 14"/>
<comment type="catalytic activity">
    <reaction evidence="13 14">
        <text>UDP-N-acetyl-alpha-D-muramate + L-alanine + ATP = UDP-N-acetyl-alpha-D-muramoyl-L-alanine + ADP + phosphate + H(+)</text>
        <dbReference type="Rhea" id="RHEA:23372"/>
        <dbReference type="ChEBI" id="CHEBI:15378"/>
        <dbReference type="ChEBI" id="CHEBI:30616"/>
        <dbReference type="ChEBI" id="CHEBI:43474"/>
        <dbReference type="ChEBI" id="CHEBI:57972"/>
        <dbReference type="ChEBI" id="CHEBI:70757"/>
        <dbReference type="ChEBI" id="CHEBI:83898"/>
        <dbReference type="ChEBI" id="CHEBI:456216"/>
        <dbReference type="EC" id="6.3.2.8"/>
    </reaction>
</comment>
<feature type="binding site" evidence="14">
    <location>
        <begin position="106"/>
        <end position="112"/>
    </location>
    <ligand>
        <name>ATP</name>
        <dbReference type="ChEBI" id="CHEBI:30616"/>
    </ligand>
</feature>
<evidence type="ECO:0000313" key="19">
    <source>
        <dbReference type="Proteomes" id="UP000886786"/>
    </source>
</evidence>
<comment type="function">
    <text evidence="14">Cell wall formation.</text>
</comment>
<feature type="domain" description="Mur ligase central" evidence="17">
    <location>
        <begin position="104"/>
        <end position="271"/>
    </location>
</feature>
<dbReference type="Pfam" id="PF02875">
    <property type="entry name" value="Mur_ligase_C"/>
    <property type="match status" value="1"/>
</dbReference>
<dbReference type="InterPro" id="IPR005758">
    <property type="entry name" value="UDP-N-AcMur_Ala_ligase_MurC"/>
</dbReference>
<dbReference type="Gene3D" id="3.40.50.720">
    <property type="entry name" value="NAD(P)-binding Rossmann-like Domain"/>
    <property type="match status" value="1"/>
</dbReference>
<keyword evidence="11 14" id="KW-0131">Cell cycle</keyword>
<dbReference type="SUPFAM" id="SSF53623">
    <property type="entry name" value="MurD-like peptide ligases, catalytic domain"/>
    <property type="match status" value="1"/>
</dbReference>
<dbReference type="Proteomes" id="UP000886786">
    <property type="component" value="Unassembled WGS sequence"/>
</dbReference>
<evidence type="ECO:0000256" key="3">
    <source>
        <dbReference type="ARBA" id="ARBA00012211"/>
    </source>
</evidence>
<dbReference type="HAMAP" id="MF_00046">
    <property type="entry name" value="MurC"/>
    <property type="match status" value="1"/>
</dbReference>
<keyword evidence="8 14" id="KW-0067">ATP-binding</keyword>
<feature type="domain" description="Mur ligase N-terminal catalytic" evidence="15">
    <location>
        <begin position="2"/>
        <end position="99"/>
    </location>
</feature>
<dbReference type="PANTHER" id="PTHR43445:SF3">
    <property type="entry name" value="UDP-N-ACETYLMURAMATE--L-ALANINE LIGASE"/>
    <property type="match status" value="1"/>
</dbReference>
<evidence type="ECO:0000256" key="12">
    <source>
        <dbReference type="ARBA" id="ARBA00023316"/>
    </source>
</evidence>
<dbReference type="GO" id="GO:0005524">
    <property type="term" value="F:ATP binding"/>
    <property type="evidence" value="ECO:0007669"/>
    <property type="project" value="UniProtKB-UniRule"/>
</dbReference>
<dbReference type="PANTHER" id="PTHR43445">
    <property type="entry name" value="UDP-N-ACETYLMURAMATE--L-ALANINE LIGASE-RELATED"/>
    <property type="match status" value="1"/>
</dbReference>
<feature type="domain" description="Mur ligase C-terminal" evidence="16">
    <location>
        <begin position="296"/>
        <end position="390"/>
    </location>
</feature>
<evidence type="ECO:0000256" key="8">
    <source>
        <dbReference type="ARBA" id="ARBA00022840"/>
    </source>
</evidence>
<dbReference type="InterPro" id="IPR036615">
    <property type="entry name" value="Mur_ligase_C_dom_sf"/>
</dbReference>
<evidence type="ECO:0000256" key="2">
    <source>
        <dbReference type="ARBA" id="ARBA00004752"/>
    </source>
</evidence>
<keyword evidence="10 14" id="KW-0573">Peptidoglycan synthesis</keyword>
<comment type="subcellular location">
    <subcellularLocation>
        <location evidence="1 14">Cytoplasm</location>
    </subcellularLocation>
</comment>
<reference evidence="18" key="1">
    <citation type="submission" date="2020-10" db="EMBL/GenBank/DDBJ databases">
        <authorList>
            <person name="Gilroy R."/>
        </authorList>
    </citation>
    <scope>NUCLEOTIDE SEQUENCE</scope>
    <source>
        <strain evidence="18">CHK147-3167</strain>
    </source>
</reference>
<evidence type="ECO:0000256" key="11">
    <source>
        <dbReference type="ARBA" id="ARBA00023306"/>
    </source>
</evidence>
<organism evidence="18 19">
    <name type="scientific">Candidatus Coprosoma intestinipullorum</name>
    <dbReference type="NCBI Taxonomy" id="2840752"/>
    <lineage>
        <taxon>Bacteria</taxon>
        <taxon>Bacillati</taxon>
        <taxon>Bacillota</taxon>
        <taxon>Bacillota incertae sedis</taxon>
        <taxon>Candidatus Coprosoma</taxon>
    </lineage>
</organism>
<evidence type="ECO:0000259" key="17">
    <source>
        <dbReference type="Pfam" id="PF08245"/>
    </source>
</evidence>
<dbReference type="InterPro" id="IPR000713">
    <property type="entry name" value="Mur_ligase_N"/>
</dbReference>
<dbReference type="Gene3D" id="3.40.1190.10">
    <property type="entry name" value="Mur-like, catalytic domain"/>
    <property type="match status" value="1"/>
</dbReference>
<evidence type="ECO:0000256" key="10">
    <source>
        <dbReference type="ARBA" id="ARBA00022984"/>
    </source>
</evidence>
<evidence type="ECO:0000259" key="15">
    <source>
        <dbReference type="Pfam" id="PF01225"/>
    </source>
</evidence>
<comment type="pathway">
    <text evidence="2 14">Cell wall biogenesis; peptidoglycan biosynthesis.</text>
</comment>
<dbReference type="Gene3D" id="3.90.190.20">
    <property type="entry name" value="Mur ligase, C-terminal domain"/>
    <property type="match status" value="1"/>
</dbReference>
<evidence type="ECO:0000256" key="13">
    <source>
        <dbReference type="ARBA" id="ARBA00047833"/>
    </source>
</evidence>
<keyword evidence="5 14" id="KW-0436">Ligase</keyword>
<dbReference type="Pfam" id="PF01225">
    <property type="entry name" value="Mur_ligase"/>
    <property type="match status" value="1"/>
</dbReference>
<accession>A0A9D0ZPM0</accession>
<dbReference type="NCBIfam" id="TIGR01082">
    <property type="entry name" value="murC"/>
    <property type="match status" value="1"/>
</dbReference>
<keyword evidence="9 14" id="KW-0133">Cell shape</keyword>
<dbReference type="Pfam" id="PF08245">
    <property type="entry name" value="Mur_ligase_M"/>
    <property type="match status" value="1"/>
</dbReference>
<sequence>MYYLIGIKGTGMSALAGILKDLGYEVKGSDNDNHYFTEEGLKEKNIEVLSYDPKNIQEGMYIIKGGAIKDDNTEVQRALELGLKIHPYEEMVAKLTTMFQTITIAGCHGKTTTTSMLSHVLDELRGANYLIGDGTGHANKENKYFVLEACEYKRHFLAYHPYYAIITNIDLDHVDYYQDIDDVISAYTEYANNAEKMVIACGDDPYTHSLEVDKPIFYYGLDEDNDIIAKEVEYTENGTSFDVFIEDNYYGHFDLKLFGKHMLLDALAVISFCYYERLEAKEVSKTLKTFEGAKRRFTEYPVLDNIVIDDYAHHPAEIRATLKAVNQKYPDKKTVVVFGPHTYSRTKAFKDDYIDVLSKVDKAYIMDIYGARENQEDFDITSEDLIKEIPNSESISKDQIDKLLGAHNSVIIFMSPNDITDMEKAYIEKYQNQAN</sequence>
<dbReference type="GO" id="GO:0008763">
    <property type="term" value="F:UDP-N-acetylmuramate-L-alanine ligase activity"/>
    <property type="evidence" value="ECO:0007669"/>
    <property type="project" value="UniProtKB-UniRule"/>
</dbReference>
<dbReference type="AlphaFoldDB" id="A0A9D0ZPM0"/>
<dbReference type="InterPro" id="IPR013221">
    <property type="entry name" value="Mur_ligase_cen"/>
</dbReference>
<dbReference type="InterPro" id="IPR036565">
    <property type="entry name" value="Mur-like_cat_sf"/>
</dbReference>
<dbReference type="EMBL" id="DVFV01000021">
    <property type="protein sequence ID" value="HIQ90176.1"/>
    <property type="molecule type" value="Genomic_DNA"/>
</dbReference>
<comment type="caution">
    <text evidence="18">The sequence shown here is derived from an EMBL/GenBank/DDBJ whole genome shotgun (WGS) entry which is preliminary data.</text>
</comment>
<dbReference type="GO" id="GO:0005737">
    <property type="term" value="C:cytoplasm"/>
    <property type="evidence" value="ECO:0007669"/>
    <property type="project" value="UniProtKB-SubCell"/>
</dbReference>
<dbReference type="SUPFAM" id="SSF51984">
    <property type="entry name" value="MurCD N-terminal domain"/>
    <property type="match status" value="1"/>
</dbReference>
<evidence type="ECO:0000259" key="16">
    <source>
        <dbReference type="Pfam" id="PF02875"/>
    </source>
</evidence>
<keyword evidence="6 14" id="KW-0132">Cell division</keyword>
<dbReference type="GO" id="GO:0009252">
    <property type="term" value="P:peptidoglycan biosynthetic process"/>
    <property type="evidence" value="ECO:0007669"/>
    <property type="project" value="UniProtKB-UniRule"/>
</dbReference>
<keyword evidence="12 14" id="KW-0961">Cell wall biogenesis/degradation</keyword>
<keyword evidence="4 14" id="KW-0963">Cytoplasm</keyword>
<dbReference type="GO" id="GO:0008360">
    <property type="term" value="P:regulation of cell shape"/>
    <property type="evidence" value="ECO:0007669"/>
    <property type="project" value="UniProtKB-KW"/>
</dbReference>
<dbReference type="GO" id="GO:0071555">
    <property type="term" value="P:cell wall organization"/>
    <property type="evidence" value="ECO:0007669"/>
    <property type="project" value="UniProtKB-KW"/>
</dbReference>
<gene>
    <name evidence="14" type="primary">murC</name>
    <name evidence="18" type="ORF">IAB27_00910</name>
</gene>
<protein>
    <recommendedName>
        <fullName evidence="3 14">UDP-N-acetylmuramate--L-alanine ligase</fullName>
        <ecNumber evidence="3 14">6.3.2.8</ecNumber>
    </recommendedName>
    <alternativeName>
        <fullName evidence="14">UDP-N-acetylmuramoyl-L-alanine synthetase</fullName>
    </alternativeName>
</protein>
<reference evidence="18" key="2">
    <citation type="journal article" date="2021" name="PeerJ">
        <title>Extensive microbial diversity within the chicken gut microbiome revealed by metagenomics and culture.</title>
        <authorList>
            <person name="Gilroy R."/>
            <person name="Ravi A."/>
            <person name="Getino M."/>
            <person name="Pursley I."/>
            <person name="Horton D.L."/>
            <person name="Alikhan N.F."/>
            <person name="Baker D."/>
            <person name="Gharbi K."/>
            <person name="Hall N."/>
            <person name="Watson M."/>
            <person name="Adriaenssens E.M."/>
            <person name="Foster-Nyarko E."/>
            <person name="Jarju S."/>
            <person name="Secka A."/>
            <person name="Antonio M."/>
            <person name="Oren A."/>
            <person name="Chaudhuri R.R."/>
            <person name="La Ragione R."/>
            <person name="Hildebrand F."/>
            <person name="Pallen M.J."/>
        </authorList>
    </citation>
    <scope>NUCLEOTIDE SEQUENCE</scope>
    <source>
        <strain evidence="18">CHK147-3167</strain>
    </source>
</reference>
<evidence type="ECO:0000256" key="7">
    <source>
        <dbReference type="ARBA" id="ARBA00022741"/>
    </source>
</evidence>
<evidence type="ECO:0000313" key="18">
    <source>
        <dbReference type="EMBL" id="HIQ90176.1"/>
    </source>
</evidence>
<name>A0A9D0ZPM0_9FIRM</name>
<evidence type="ECO:0000256" key="9">
    <source>
        <dbReference type="ARBA" id="ARBA00022960"/>
    </source>
</evidence>
<evidence type="ECO:0000256" key="1">
    <source>
        <dbReference type="ARBA" id="ARBA00004496"/>
    </source>
</evidence>